<accession>A0A2B7WMC9</accession>
<dbReference type="InterPro" id="IPR049362">
    <property type="entry name" value="TTI1_rpt"/>
</dbReference>
<feature type="region of interest" description="Disordered" evidence="1">
    <location>
        <begin position="1044"/>
        <end position="1065"/>
    </location>
</feature>
<sequence>MDDSRQQAFLKLRSPCVELSSIGLKFRANLASSRDVLRALETVHGVLNEVASRNSLDEKLAEYAFFPLSHIFNETQRVSARCLEVAVQSLQVLIEKGWRRNISPDLGKQLLILLTLMAGGTPGQSQNQTKPQSEELAIAAFDCIGALCDVLQGRAAFTAIFNEIGTTTIVDQTIYVLLEGITDGSSDEGQLAAANALQVLNSRITNRVVLASLMPRTVSALTKALKPTTQVRRSYKVLCRCLSILREILCAVLNDAVVDAAKESANQTGKAKPANTVVLDDSWLKATTSQVKLALANVIRLRGHDRHDVRHALLELCLMVIEECIQSLADCLSLMVETVVVLSDLDEQGNANEAYLALKHLATSAPLVVDLLKSSMHTWIIALPRVMQSDDDTAKQRAIKQISTAFQVLSQTQPSFEILDDSLASSLGDSVSAAIKSSSNAPQPLPDTSPSGLEVGILQGQEEATSFRPVLMEHHSQRKTLSELQSMIKRLNSTDTSLTMTRSILKRLYSASGDSFLASFWLTLSFLKGTPSEFAELDDMLDIEYPSDSRAGLVEELYSISLPLLTDMATANPPDWRISALALEGVALQAQQLGKDFRPELIDALYPILQLMGSNNPNLQQHAMTCLNILTSACKYPDASTLLIDNVDYLVNSVALKLNTFDISPQAPQVLLMMVRLCGASLIPYLDDLVGSIFAVLDAFHGYPKLVELLFSVLGTVVDEGAKKPTALAITESGGESPLNYRKQPYTSRSISDIANMFKERKELRARATEMETGQNTTDGLSHPMRPWTSTLDGPGPAPETEPIDEDANEFEPEADEEPLPEPTEEEKPLSKSHNLLLNIVKSIPPHLSSPSPFLRRSLLSILARALPILALNENTFLPLINDLWPSVSARITMPPTLPSPDSIATTLTTRSTTTTTSPPQPPTTAGIDETGIREETFVITACCTAIATMCEGSGDFMSSRIEHEFPRWKKLYVRCWERVRVDSLRAAERHRQRLQLQQQQQQQQQQRLDSSQRAVSSDMQALTLNSTRSDDAAKSPLIALSDTTSTTSTHPAAAPPQPPPPFPNSSKIFTPHHALWKSLLILFTSILTHVRLPADISDEICELVGDSIAFYVQEYYFTGEWREGKQPKQQQQASQGIEQGDNDLIIQALRAMEIWNADLAWFIFSRARARYYHTPAQQQVIVDDKYTVQRSKMDELLSKFRASTSSSSSSSLGTETGTGAGWDSLASDGGGRWNFAQVVFF</sequence>
<dbReference type="Pfam" id="PF24181">
    <property type="entry name" value="TPR_TTI1_C"/>
    <property type="match status" value="1"/>
</dbReference>
<feature type="domain" description="TTI1 N-terminal TPR" evidence="2">
    <location>
        <begin position="9"/>
        <end position="344"/>
    </location>
</feature>
<gene>
    <name evidence="4" type="ORF">AJ80_09645</name>
</gene>
<dbReference type="InterPro" id="IPR052587">
    <property type="entry name" value="TELO2-interacting_protein_1"/>
</dbReference>
<proteinExistence type="predicted"/>
<feature type="compositionally biased region" description="Low complexity" evidence="1">
    <location>
        <begin position="1044"/>
        <end position="1053"/>
    </location>
</feature>
<dbReference type="STRING" id="1447883.A0A2B7WMC9"/>
<dbReference type="Pfam" id="PF24173">
    <property type="entry name" value="TPR_TTI1_N"/>
    <property type="match status" value="1"/>
</dbReference>
<feature type="domain" description="TTI1 C-terminal TPR" evidence="3">
    <location>
        <begin position="802"/>
        <end position="893"/>
    </location>
</feature>
<protein>
    <recommendedName>
        <fullName evidence="6">HEAT repeat protein</fullName>
    </recommendedName>
</protein>
<dbReference type="Proteomes" id="UP000224634">
    <property type="component" value="Unassembled WGS sequence"/>
</dbReference>
<evidence type="ECO:0000259" key="3">
    <source>
        <dbReference type="Pfam" id="PF24181"/>
    </source>
</evidence>
<dbReference type="GO" id="GO:0005737">
    <property type="term" value="C:cytoplasm"/>
    <property type="evidence" value="ECO:0007669"/>
    <property type="project" value="TreeGrafter"/>
</dbReference>
<dbReference type="InterPro" id="IPR011989">
    <property type="entry name" value="ARM-like"/>
</dbReference>
<dbReference type="InterPro" id="IPR057567">
    <property type="entry name" value="TPR_TTI1_C"/>
</dbReference>
<keyword evidence="5" id="KW-1185">Reference proteome</keyword>
<feature type="compositionally biased region" description="Pro residues" evidence="1">
    <location>
        <begin position="1054"/>
        <end position="1064"/>
    </location>
</feature>
<feature type="compositionally biased region" description="Acidic residues" evidence="1">
    <location>
        <begin position="802"/>
        <end position="825"/>
    </location>
</feature>
<feature type="compositionally biased region" description="Low complexity" evidence="1">
    <location>
        <begin position="909"/>
        <end position="918"/>
    </location>
</feature>
<dbReference type="PANTHER" id="PTHR18460">
    <property type="entry name" value="TEL2 INTERACTING PROTEIN 1 TTI1 FAMILY MEMBER"/>
    <property type="match status" value="1"/>
</dbReference>
<name>A0A2B7WMC9_POLH7</name>
<evidence type="ECO:0000259" key="2">
    <source>
        <dbReference type="Pfam" id="PF24173"/>
    </source>
</evidence>
<evidence type="ECO:0000256" key="1">
    <source>
        <dbReference type="SAM" id="MobiDB-lite"/>
    </source>
</evidence>
<evidence type="ECO:0000313" key="5">
    <source>
        <dbReference type="Proteomes" id="UP000224634"/>
    </source>
</evidence>
<dbReference type="Pfam" id="PF21547">
    <property type="entry name" value="TTI1"/>
    <property type="match status" value="1"/>
</dbReference>
<dbReference type="AlphaFoldDB" id="A0A2B7WMC9"/>
<dbReference type="SUPFAM" id="SSF48371">
    <property type="entry name" value="ARM repeat"/>
    <property type="match status" value="1"/>
</dbReference>
<organism evidence="4 5">
    <name type="scientific">Polytolypa hystricis (strain UAMH7299)</name>
    <dbReference type="NCBI Taxonomy" id="1447883"/>
    <lineage>
        <taxon>Eukaryota</taxon>
        <taxon>Fungi</taxon>
        <taxon>Dikarya</taxon>
        <taxon>Ascomycota</taxon>
        <taxon>Pezizomycotina</taxon>
        <taxon>Eurotiomycetes</taxon>
        <taxon>Eurotiomycetidae</taxon>
        <taxon>Onygenales</taxon>
        <taxon>Onygenales incertae sedis</taxon>
        <taxon>Polytolypa</taxon>
    </lineage>
</organism>
<feature type="region of interest" description="Disordered" evidence="1">
    <location>
        <begin position="768"/>
        <end position="831"/>
    </location>
</feature>
<comment type="caution">
    <text evidence="4">The sequence shown here is derived from an EMBL/GenBank/DDBJ whole genome shotgun (WGS) entry which is preliminary data.</text>
</comment>
<dbReference type="InterPro" id="IPR016024">
    <property type="entry name" value="ARM-type_fold"/>
</dbReference>
<dbReference type="EMBL" id="PDNA01000312">
    <property type="protein sequence ID" value="PGG97756.1"/>
    <property type="molecule type" value="Genomic_DNA"/>
</dbReference>
<evidence type="ECO:0008006" key="6">
    <source>
        <dbReference type="Google" id="ProtNLM"/>
    </source>
</evidence>
<dbReference type="PANTHER" id="PTHR18460:SF3">
    <property type="entry name" value="TELO2-INTERACTING PROTEIN 1 HOMOLOG"/>
    <property type="match status" value="1"/>
</dbReference>
<dbReference type="OrthoDB" id="6781668at2759"/>
<reference evidence="4 5" key="1">
    <citation type="submission" date="2017-10" db="EMBL/GenBank/DDBJ databases">
        <title>Comparative genomics in systemic dimorphic fungi from Ajellomycetaceae.</title>
        <authorList>
            <person name="Munoz J.F."/>
            <person name="Mcewen J.G."/>
            <person name="Clay O.K."/>
            <person name="Cuomo C.A."/>
        </authorList>
    </citation>
    <scope>NUCLEOTIDE SEQUENCE [LARGE SCALE GENOMIC DNA]</scope>
    <source>
        <strain evidence="4 5">UAMH7299</strain>
    </source>
</reference>
<evidence type="ECO:0000313" key="4">
    <source>
        <dbReference type="EMBL" id="PGG97756.1"/>
    </source>
</evidence>
<dbReference type="InterPro" id="IPR057566">
    <property type="entry name" value="TPR_TTI1_N"/>
</dbReference>
<feature type="region of interest" description="Disordered" evidence="1">
    <location>
        <begin position="996"/>
        <end position="1017"/>
    </location>
</feature>
<dbReference type="Gene3D" id="1.25.10.10">
    <property type="entry name" value="Leucine-rich Repeat Variant"/>
    <property type="match status" value="1"/>
</dbReference>
<feature type="compositionally biased region" description="Low complexity" evidence="1">
    <location>
        <begin position="996"/>
        <end position="1009"/>
    </location>
</feature>
<feature type="region of interest" description="Disordered" evidence="1">
    <location>
        <begin position="909"/>
        <end position="929"/>
    </location>
</feature>